<dbReference type="Gene3D" id="1.10.10.1100">
    <property type="entry name" value="BFD-like [2Fe-2S]-binding domain"/>
    <property type="match status" value="1"/>
</dbReference>
<dbReference type="RefSeq" id="WP_027635670.1">
    <property type="nucleotide sequence ID" value="NZ_CANCWB010000001.1"/>
</dbReference>
<dbReference type="Proteomes" id="UP000238081">
    <property type="component" value="Unassembled WGS sequence"/>
</dbReference>
<dbReference type="EMBL" id="LRDH01000001">
    <property type="protein sequence ID" value="PPV17863.1"/>
    <property type="molecule type" value="Genomic_DNA"/>
</dbReference>
<accession>A0A0A6Q3X2</accession>
<reference evidence="1 2" key="1">
    <citation type="submission" date="2016-01" db="EMBL/GenBank/DDBJ databases">
        <title>Characterization of the Clostridium difficile lineages that are prevalent in Hong Kong and China.</title>
        <authorList>
            <person name="Kwok J.S.-L."/>
            <person name="Lam W.-Y."/>
            <person name="Ip M."/>
            <person name="Chan T.-F."/>
            <person name="Hawkey P.M."/>
            <person name="Tsui S.K.-W."/>
        </authorList>
    </citation>
    <scope>NUCLEOTIDE SEQUENCE [LARGE SCALE GENOMIC DNA]</scope>
    <source>
        <strain evidence="1 2">300064</strain>
    </source>
</reference>
<sequence length="56" mass="5992">MGNICLCKKVSEEEIVKAVKDGAKTFEEVKEATTAGSGCCKGGRCKSKIIEIIENN</sequence>
<dbReference type="AlphaFoldDB" id="A0A0A6Q3X2"/>
<evidence type="ECO:0000313" key="1">
    <source>
        <dbReference type="EMBL" id="PPV17863.1"/>
    </source>
</evidence>
<dbReference type="Pfam" id="PF04324">
    <property type="entry name" value="Fer2_BFD"/>
    <property type="match status" value="1"/>
</dbReference>
<organism evidence="1 2">
    <name type="scientific">Clostridium butyricum</name>
    <dbReference type="NCBI Taxonomy" id="1492"/>
    <lineage>
        <taxon>Bacteria</taxon>
        <taxon>Bacillati</taxon>
        <taxon>Bacillota</taxon>
        <taxon>Clostridia</taxon>
        <taxon>Eubacteriales</taxon>
        <taxon>Clostridiaceae</taxon>
        <taxon>Clostridium</taxon>
    </lineage>
</organism>
<protein>
    <submittedName>
        <fullName evidence="1">(2Fe-2S)-binding protein</fullName>
    </submittedName>
</protein>
<evidence type="ECO:0000313" key="2">
    <source>
        <dbReference type="Proteomes" id="UP000238081"/>
    </source>
</evidence>
<gene>
    <name evidence="1" type="ORF">AWN73_00170</name>
</gene>
<name>A0A0A6Q3X2_CLOBU</name>
<comment type="caution">
    <text evidence="1">The sequence shown here is derived from an EMBL/GenBank/DDBJ whole genome shotgun (WGS) entry which is preliminary data.</text>
</comment>
<dbReference type="InterPro" id="IPR041854">
    <property type="entry name" value="BFD-like_2Fe2S-bd_dom_sf"/>
</dbReference>
<dbReference type="InterPro" id="IPR007419">
    <property type="entry name" value="BFD-like_2Fe2S-bd_dom"/>
</dbReference>
<proteinExistence type="predicted"/>